<proteinExistence type="predicted"/>
<dbReference type="GO" id="GO:0007166">
    <property type="term" value="P:cell surface receptor signaling pathway"/>
    <property type="evidence" value="ECO:0007669"/>
    <property type="project" value="InterPro"/>
</dbReference>
<reference evidence="8" key="1">
    <citation type="thesis" date="2020" institute="ProQuest LLC" country="789 East Eisenhower Parkway, Ann Arbor, MI, USA">
        <title>Comparative Genomics and Chromosome Evolution.</title>
        <authorList>
            <person name="Mudd A.B."/>
        </authorList>
    </citation>
    <scope>NUCLEOTIDE SEQUENCE</scope>
    <source>
        <strain evidence="8">1538</strain>
        <tissue evidence="8">Blood</tissue>
    </source>
</reference>
<organism evidence="8 9">
    <name type="scientific">Pyxicephalus adspersus</name>
    <name type="common">African bullfrog</name>
    <dbReference type="NCBI Taxonomy" id="30357"/>
    <lineage>
        <taxon>Eukaryota</taxon>
        <taxon>Metazoa</taxon>
        <taxon>Chordata</taxon>
        <taxon>Craniata</taxon>
        <taxon>Vertebrata</taxon>
        <taxon>Euteleostomi</taxon>
        <taxon>Amphibia</taxon>
        <taxon>Batrachia</taxon>
        <taxon>Anura</taxon>
        <taxon>Neobatrachia</taxon>
        <taxon>Ranoidea</taxon>
        <taxon>Pyxicephalidae</taxon>
        <taxon>Pyxicephalinae</taxon>
        <taxon>Pyxicephalus</taxon>
    </lineage>
</organism>
<dbReference type="PROSITE" id="PS50261">
    <property type="entry name" value="G_PROTEIN_RECEP_F2_4"/>
    <property type="match status" value="1"/>
</dbReference>
<feature type="transmembrane region" description="Helical" evidence="6">
    <location>
        <begin position="112"/>
        <end position="130"/>
    </location>
</feature>
<keyword evidence="2 6" id="KW-0812">Transmembrane</keyword>
<evidence type="ECO:0000256" key="3">
    <source>
        <dbReference type="ARBA" id="ARBA00022989"/>
    </source>
</evidence>
<evidence type="ECO:0000259" key="7">
    <source>
        <dbReference type="PROSITE" id="PS50261"/>
    </source>
</evidence>
<evidence type="ECO:0000256" key="6">
    <source>
        <dbReference type="SAM" id="Phobius"/>
    </source>
</evidence>
<sequence>MSLTAITFAGCTISALSCVFTITWICCTRKNQSNPTLQIHMNLLMALLLLDVTFVVSALLSSMEDAVACRVSAITLHFSLLCLFTWTAIEGFNLYRLVVTVFVSSAITTRRLAVLGWGVPVLIVGSVLLVDPENYGIYHISIQRSASPNSTATMCWLTSPIIHQVLNLGFFAAVLLFNICMLVAMTRRVLQMSPHSRREKVRHCVTLLGLSCILGLSWGLAFFSFGVFYLPIQYAFSTINALQGLFIFLWYCTLSQPHARYSLRSSDSTSATPQSPPADQSLSNDHKKLLT</sequence>
<comment type="caution">
    <text evidence="8">The sequence shown here is derived from an EMBL/GenBank/DDBJ whole genome shotgun (WGS) entry which is preliminary data.</text>
</comment>
<evidence type="ECO:0000256" key="2">
    <source>
        <dbReference type="ARBA" id="ARBA00022692"/>
    </source>
</evidence>
<evidence type="ECO:0000256" key="5">
    <source>
        <dbReference type="SAM" id="MobiDB-lite"/>
    </source>
</evidence>
<dbReference type="GO" id="GO:0004930">
    <property type="term" value="F:G protein-coupled receptor activity"/>
    <property type="evidence" value="ECO:0007669"/>
    <property type="project" value="InterPro"/>
</dbReference>
<feature type="transmembrane region" description="Helical" evidence="6">
    <location>
        <begin position="6"/>
        <end position="27"/>
    </location>
</feature>
<comment type="subcellular location">
    <subcellularLocation>
        <location evidence="1">Membrane</location>
        <topology evidence="1">Multi-pass membrane protein</topology>
    </subcellularLocation>
</comment>
<feature type="domain" description="G-protein coupled receptors family 2 profile 2" evidence="7">
    <location>
        <begin position="3"/>
        <end position="255"/>
    </location>
</feature>
<dbReference type="PANTHER" id="PTHR12011:SF318">
    <property type="entry name" value="ADHESION G-PROTEIN COUPLED RECEPTOR G1"/>
    <property type="match status" value="1"/>
</dbReference>
<keyword evidence="3 6" id="KW-1133">Transmembrane helix</keyword>
<dbReference type="Proteomes" id="UP001181693">
    <property type="component" value="Unassembled WGS sequence"/>
</dbReference>
<feature type="region of interest" description="Disordered" evidence="5">
    <location>
        <begin position="265"/>
        <end position="291"/>
    </location>
</feature>
<dbReference type="PRINTS" id="PR00249">
    <property type="entry name" value="GPCRSECRETIN"/>
</dbReference>
<dbReference type="GO" id="GO:0007189">
    <property type="term" value="P:adenylate cyclase-activating G protein-coupled receptor signaling pathway"/>
    <property type="evidence" value="ECO:0007669"/>
    <property type="project" value="TreeGrafter"/>
</dbReference>
<feature type="transmembrane region" description="Helical" evidence="6">
    <location>
        <begin position="205"/>
        <end position="228"/>
    </location>
</feature>
<dbReference type="AlphaFoldDB" id="A0AAV2ZRC6"/>
<keyword evidence="4 6" id="KW-0472">Membrane</keyword>
<protein>
    <recommendedName>
        <fullName evidence="7">G-protein coupled receptors family 2 profile 2 domain-containing protein</fullName>
    </recommendedName>
</protein>
<dbReference type="PANTHER" id="PTHR12011">
    <property type="entry name" value="ADHESION G-PROTEIN COUPLED RECEPTOR"/>
    <property type="match status" value="1"/>
</dbReference>
<feature type="transmembrane region" description="Helical" evidence="6">
    <location>
        <begin position="72"/>
        <end position="92"/>
    </location>
</feature>
<evidence type="ECO:0000313" key="9">
    <source>
        <dbReference type="Proteomes" id="UP001181693"/>
    </source>
</evidence>
<evidence type="ECO:0000256" key="1">
    <source>
        <dbReference type="ARBA" id="ARBA00004141"/>
    </source>
</evidence>
<dbReference type="EMBL" id="DYDO01000010">
    <property type="protein sequence ID" value="DBA16678.1"/>
    <property type="molecule type" value="Genomic_DNA"/>
</dbReference>
<dbReference type="GO" id="GO:0005886">
    <property type="term" value="C:plasma membrane"/>
    <property type="evidence" value="ECO:0007669"/>
    <property type="project" value="TreeGrafter"/>
</dbReference>
<feature type="transmembrane region" description="Helical" evidence="6">
    <location>
        <begin position="39"/>
        <end position="60"/>
    </location>
</feature>
<gene>
    <name evidence="8" type="ORF">GDO54_002225</name>
</gene>
<dbReference type="InterPro" id="IPR000832">
    <property type="entry name" value="GPCR_2_secretin-like"/>
</dbReference>
<dbReference type="InterPro" id="IPR017981">
    <property type="entry name" value="GPCR_2-like_7TM"/>
</dbReference>
<feature type="compositionally biased region" description="Polar residues" evidence="5">
    <location>
        <begin position="265"/>
        <end position="283"/>
    </location>
</feature>
<accession>A0AAV2ZRC6</accession>
<dbReference type="Pfam" id="PF00002">
    <property type="entry name" value="7tm_2"/>
    <property type="match status" value="1"/>
</dbReference>
<feature type="transmembrane region" description="Helical" evidence="6">
    <location>
        <begin position="161"/>
        <end position="184"/>
    </location>
</feature>
<evidence type="ECO:0000256" key="4">
    <source>
        <dbReference type="ARBA" id="ARBA00023136"/>
    </source>
</evidence>
<name>A0AAV2ZRC6_PYXAD</name>
<evidence type="ECO:0000313" key="8">
    <source>
        <dbReference type="EMBL" id="DBA16678.1"/>
    </source>
</evidence>
<keyword evidence="9" id="KW-1185">Reference proteome</keyword>
<feature type="transmembrane region" description="Helical" evidence="6">
    <location>
        <begin position="234"/>
        <end position="254"/>
    </location>
</feature>
<dbReference type="Gene3D" id="1.20.1070.10">
    <property type="entry name" value="Rhodopsin 7-helix transmembrane proteins"/>
    <property type="match status" value="1"/>
</dbReference>